<organism evidence="8 9">
    <name type="scientific">Lacihabitans lacunae</name>
    <dbReference type="NCBI Taxonomy" id="1028214"/>
    <lineage>
        <taxon>Bacteria</taxon>
        <taxon>Pseudomonadati</taxon>
        <taxon>Bacteroidota</taxon>
        <taxon>Cytophagia</taxon>
        <taxon>Cytophagales</taxon>
        <taxon>Leadbetterellaceae</taxon>
        <taxon>Lacihabitans</taxon>
    </lineage>
</organism>
<accession>A0ABV7Z027</accession>
<dbReference type="Proteomes" id="UP001595616">
    <property type="component" value="Unassembled WGS sequence"/>
</dbReference>
<evidence type="ECO:0000313" key="8">
    <source>
        <dbReference type="EMBL" id="MFC3812209.1"/>
    </source>
</evidence>
<comment type="caution">
    <text evidence="8">The sequence shown here is derived from an EMBL/GenBank/DDBJ whole genome shotgun (WGS) entry which is preliminary data.</text>
</comment>
<evidence type="ECO:0000256" key="1">
    <source>
        <dbReference type="ARBA" id="ARBA00004442"/>
    </source>
</evidence>
<evidence type="ECO:0000256" key="2">
    <source>
        <dbReference type="ARBA" id="ARBA00006275"/>
    </source>
</evidence>
<comment type="similarity">
    <text evidence="2">Belongs to the SusD family.</text>
</comment>
<proteinExistence type="inferred from homology"/>
<dbReference type="InterPro" id="IPR012944">
    <property type="entry name" value="SusD_RagB_dom"/>
</dbReference>
<gene>
    <name evidence="8" type="ORF">ACFOOI_16225</name>
</gene>
<keyword evidence="3" id="KW-0732">Signal</keyword>
<evidence type="ECO:0000256" key="5">
    <source>
        <dbReference type="ARBA" id="ARBA00023237"/>
    </source>
</evidence>
<dbReference type="Pfam" id="PF07980">
    <property type="entry name" value="SusD_RagB"/>
    <property type="match status" value="1"/>
</dbReference>
<dbReference type="RefSeq" id="WP_379839077.1">
    <property type="nucleotide sequence ID" value="NZ_JBHRYQ010000001.1"/>
</dbReference>
<keyword evidence="9" id="KW-1185">Reference proteome</keyword>
<dbReference type="EMBL" id="JBHRYQ010000001">
    <property type="protein sequence ID" value="MFC3812209.1"/>
    <property type="molecule type" value="Genomic_DNA"/>
</dbReference>
<comment type="subcellular location">
    <subcellularLocation>
        <location evidence="1">Cell outer membrane</location>
    </subcellularLocation>
</comment>
<dbReference type="InterPro" id="IPR033985">
    <property type="entry name" value="SusD-like_N"/>
</dbReference>
<evidence type="ECO:0000313" key="9">
    <source>
        <dbReference type="Proteomes" id="UP001595616"/>
    </source>
</evidence>
<dbReference type="Pfam" id="PF14322">
    <property type="entry name" value="SusD-like_3"/>
    <property type="match status" value="1"/>
</dbReference>
<keyword evidence="5" id="KW-0998">Cell outer membrane</keyword>
<feature type="domain" description="SusD-like N-terminal" evidence="7">
    <location>
        <begin position="97"/>
        <end position="231"/>
    </location>
</feature>
<name>A0ABV7Z027_9BACT</name>
<sequence length="568" mass="62858">MKKTIILICSAVLISTVSCKDSFLDVQPLGVLSESNLANKIGVDLVLTGAYSLMDGVQTNVNSPNSDWQGAADNWVYGSVASDDAYKGSNAGDQPEISVIEAYNHTADLVHFRGKWRAVYDGVARTNDVILLSAKANDMTDAEKKLVVAQARALRGHYHFEARKMFNKVPYINEVTYNPNDAVSTKVPNTEEIWPKIEEDLKFGYDNLPAKWSGAPGRMTKWSSAALLAKAKLFQGKYAEAKTILEDIINNGGYKLMPKYGDNYRTALNNNTESILEVQYSVNDGAAISNNGNRGGTLNYPYGGGALTTCCGFFQPSQNLANAFKTTEDGLPITDPATADLPIDNSQTYAGPLDPRIDHTLGRDGVPYLDWGIHNPQYIRDRAYAGGFSPKKSSPLKAENGSLTWSNNPRQNANNYRMIKLSTVMLWLAECEVEVGDLNKARALVNQIRVRASNPEGYVKMADGKPAGNYVIKTYDTAWTDKTIARNAVRTESRLEFGMEGHRFFDLVRWGIADQVLNKYIEIESTKRTYLRGSTFKKGKNEYFPIPNQEILNSQKDGKPTLVQNPGY</sequence>
<keyword evidence="4" id="KW-0472">Membrane</keyword>
<evidence type="ECO:0000256" key="4">
    <source>
        <dbReference type="ARBA" id="ARBA00023136"/>
    </source>
</evidence>
<feature type="domain" description="RagB/SusD" evidence="6">
    <location>
        <begin position="272"/>
        <end position="568"/>
    </location>
</feature>
<dbReference type="PROSITE" id="PS51257">
    <property type="entry name" value="PROKAR_LIPOPROTEIN"/>
    <property type="match status" value="1"/>
</dbReference>
<reference evidence="9" key="1">
    <citation type="journal article" date="2019" name="Int. J. Syst. Evol. Microbiol.">
        <title>The Global Catalogue of Microorganisms (GCM) 10K type strain sequencing project: providing services to taxonomists for standard genome sequencing and annotation.</title>
        <authorList>
            <consortium name="The Broad Institute Genomics Platform"/>
            <consortium name="The Broad Institute Genome Sequencing Center for Infectious Disease"/>
            <person name="Wu L."/>
            <person name="Ma J."/>
        </authorList>
    </citation>
    <scope>NUCLEOTIDE SEQUENCE [LARGE SCALE GENOMIC DNA]</scope>
    <source>
        <strain evidence="9">CECT 7956</strain>
    </source>
</reference>
<dbReference type="InterPro" id="IPR011990">
    <property type="entry name" value="TPR-like_helical_dom_sf"/>
</dbReference>
<evidence type="ECO:0000259" key="6">
    <source>
        <dbReference type="Pfam" id="PF07980"/>
    </source>
</evidence>
<evidence type="ECO:0000256" key="3">
    <source>
        <dbReference type="ARBA" id="ARBA00022729"/>
    </source>
</evidence>
<protein>
    <submittedName>
        <fullName evidence="8">RagB/SusD family nutrient uptake outer membrane protein</fullName>
    </submittedName>
</protein>
<evidence type="ECO:0000259" key="7">
    <source>
        <dbReference type="Pfam" id="PF14322"/>
    </source>
</evidence>
<dbReference type="SUPFAM" id="SSF48452">
    <property type="entry name" value="TPR-like"/>
    <property type="match status" value="1"/>
</dbReference>
<dbReference type="Gene3D" id="1.25.40.390">
    <property type="match status" value="1"/>
</dbReference>